<evidence type="ECO:0000259" key="1">
    <source>
        <dbReference type="Pfam" id="PF13577"/>
    </source>
</evidence>
<dbReference type="SUPFAM" id="SSF54427">
    <property type="entry name" value="NTF2-like"/>
    <property type="match status" value="1"/>
</dbReference>
<accession>A0ABW6SDQ3</accession>
<dbReference type="EMBL" id="JBIAQY010000027">
    <property type="protein sequence ID" value="MFF3574458.1"/>
    <property type="molecule type" value="Genomic_DNA"/>
</dbReference>
<evidence type="ECO:0000313" key="2">
    <source>
        <dbReference type="EMBL" id="MFF3574458.1"/>
    </source>
</evidence>
<name>A0ABW6SDQ3_9NOCA</name>
<reference evidence="2 3" key="1">
    <citation type="submission" date="2024-10" db="EMBL/GenBank/DDBJ databases">
        <title>The Natural Products Discovery Center: Release of the First 8490 Sequenced Strains for Exploring Actinobacteria Biosynthetic Diversity.</title>
        <authorList>
            <person name="Kalkreuter E."/>
            <person name="Kautsar S.A."/>
            <person name="Yang D."/>
            <person name="Bader C.D."/>
            <person name="Teijaro C.N."/>
            <person name="Fluegel L."/>
            <person name="Davis C.M."/>
            <person name="Simpson J.R."/>
            <person name="Lauterbach L."/>
            <person name="Steele A.D."/>
            <person name="Gui C."/>
            <person name="Meng S."/>
            <person name="Li G."/>
            <person name="Viehrig K."/>
            <person name="Ye F."/>
            <person name="Su P."/>
            <person name="Kiefer A.F."/>
            <person name="Nichols A."/>
            <person name="Cepeda A.J."/>
            <person name="Yan W."/>
            <person name="Fan B."/>
            <person name="Jiang Y."/>
            <person name="Adhikari A."/>
            <person name="Zheng C.-J."/>
            <person name="Schuster L."/>
            <person name="Cowan T.M."/>
            <person name="Smanski M.J."/>
            <person name="Chevrette M.G."/>
            <person name="De Carvalho L.P.S."/>
            <person name="Shen B."/>
        </authorList>
    </citation>
    <scope>NUCLEOTIDE SEQUENCE [LARGE SCALE GENOMIC DNA]</scope>
    <source>
        <strain evidence="2 3">NPDC002593</strain>
    </source>
</reference>
<organism evidence="2 3">
    <name type="scientific">Nocardia jiangxiensis</name>
    <dbReference type="NCBI Taxonomy" id="282685"/>
    <lineage>
        <taxon>Bacteria</taxon>
        <taxon>Bacillati</taxon>
        <taxon>Actinomycetota</taxon>
        <taxon>Actinomycetes</taxon>
        <taxon>Mycobacteriales</taxon>
        <taxon>Nocardiaceae</taxon>
        <taxon>Nocardia</taxon>
    </lineage>
</organism>
<dbReference type="InterPro" id="IPR037401">
    <property type="entry name" value="SnoaL-like"/>
</dbReference>
<dbReference type="Pfam" id="PF13577">
    <property type="entry name" value="SnoaL_4"/>
    <property type="match status" value="1"/>
</dbReference>
<keyword evidence="3" id="KW-1185">Reference proteome</keyword>
<dbReference type="Proteomes" id="UP001601992">
    <property type="component" value="Unassembled WGS sequence"/>
</dbReference>
<dbReference type="InterPro" id="IPR032710">
    <property type="entry name" value="NTF2-like_dom_sf"/>
</dbReference>
<feature type="domain" description="SnoaL-like" evidence="1">
    <location>
        <begin position="13"/>
        <end position="135"/>
    </location>
</feature>
<dbReference type="RefSeq" id="WP_040832175.1">
    <property type="nucleotide sequence ID" value="NZ_JBIAQY010000027.1"/>
</dbReference>
<evidence type="ECO:0000313" key="3">
    <source>
        <dbReference type="Proteomes" id="UP001601992"/>
    </source>
</evidence>
<comment type="caution">
    <text evidence="2">The sequence shown here is derived from an EMBL/GenBank/DDBJ whole genome shotgun (WGS) entry which is preliminary data.</text>
</comment>
<sequence>MDDTLARLEQRLQRVEDELAVLRLLTSYGPLADAGSTDAAELWAEDGEYDVDGWRMRGRDEVRAMLRSDAHKRIIGTGSAHFFGPPSISIDGDEAVAVCESILVRHNDDGPYIWRAGAHRIRLRRTPDGWRIVHRISRQLDGSAVTRQVLTGSDD</sequence>
<gene>
    <name evidence="2" type="ORF">ACFYXQ_42585</name>
</gene>
<dbReference type="CDD" id="cd00531">
    <property type="entry name" value="NTF2_like"/>
    <property type="match status" value="1"/>
</dbReference>
<protein>
    <submittedName>
        <fullName evidence="2">Nuclear transport factor 2 family protein</fullName>
    </submittedName>
</protein>
<proteinExistence type="predicted"/>
<dbReference type="Gene3D" id="3.10.450.50">
    <property type="match status" value="1"/>
</dbReference>